<dbReference type="InterPro" id="IPR035919">
    <property type="entry name" value="EAL_sf"/>
</dbReference>
<dbReference type="InterPro" id="IPR021800">
    <property type="entry name" value="DUF3369"/>
</dbReference>
<proteinExistence type="predicted"/>
<feature type="modified residue" description="4-aspartylphosphate" evidence="1">
    <location>
        <position position="87"/>
    </location>
</feature>
<dbReference type="SMART" id="SM00052">
    <property type="entry name" value="EAL"/>
    <property type="match status" value="1"/>
</dbReference>
<evidence type="ECO:0000259" key="4">
    <source>
        <dbReference type="PROSITE" id="PS50887"/>
    </source>
</evidence>
<dbReference type="SUPFAM" id="SSF141868">
    <property type="entry name" value="EAL domain-like"/>
    <property type="match status" value="1"/>
</dbReference>
<keyword evidence="1" id="KW-0597">Phosphoprotein</keyword>
<dbReference type="InterPro" id="IPR029787">
    <property type="entry name" value="Nucleotide_cyclase"/>
</dbReference>
<dbReference type="InterPro" id="IPR011006">
    <property type="entry name" value="CheY-like_superfamily"/>
</dbReference>
<feature type="domain" description="Response regulatory" evidence="2">
    <location>
        <begin position="32"/>
        <end position="156"/>
    </location>
</feature>
<dbReference type="SUPFAM" id="SSF55073">
    <property type="entry name" value="Nucleotide cyclase"/>
    <property type="match status" value="1"/>
</dbReference>
<dbReference type="PANTHER" id="PTHR33121:SF71">
    <property type="entry name" value="OXYGEN SENSOR PROTEIN DOSP"/>
    <property type="match status" value="1"/>
</dbReference>
<comment type="caution">
    <text evidence="5">The sequence shown here is derived from an EMBL/GenBank/DDBJ whole genome shotgun (WGS) entry which is preliminary data.</text>
</comment>
<dbReference type="PROSITE" id="PS50110">
    <property type="entry name" value="RESPONSE_REGULATORY"/>
    <property type="match status" value="1"/>
</dbReference>
<dbReference type="RefSeq" id="WP_354599604.1">
    <property type="nucleotide sequence ID" value="NZ_JBEWZI010000002.1"/>
</dbReference>
<dbReference type="PROSITE" id="PS50883">
    <property type="entry name" value="EAL"/>
    <property type="match status" value="1"/>
</dbReference>
<dbReference type="PANTHER" id="PTHR33121">
    <property type="entry name" value="CYCLIC DI-GMP PHOSPHODIESTERASE PDEF"/>
    <property type="match status" value="1"/>
</dbReference>
<reference evidence="5 6" key="1">
    <citation type="submission" date="2024-07" db="EMBL/GenBank/DDBJ databases">
        <title>Uliginosibacterium flavum JJ3220;KACC:17644.</title>
        <authorList>
            <person name="Kim M.K."/>
        </authorList>
    </citation>
    <scope>NUCLEOTIDE SEQUENCE [LARGE SCALE GENOMIC DNA]</scope>
    <source>
        <strain evidence="5 6">KACC:17644</strain>
    </source>
</reference>
<organism evidence="5 6">
    <name type="scientific">Uliginosibacterium flavum</name>
    <dbReference type="NCBI Taxonomy" id="1396831"/>
    <lineage>
        <taxon>Bacteria</taxon>
        <taxon>Pseudomonadati</taxon>
        <taxon>Pseudomonadota</taxon>
        <taxon>Betaproteobacteria</taxon>
        <taxon>Rhodocyclales</taxon>
        <taxon>Zoogloeaceae</taxon>
        <taxon>Uliginosibacterium</taxon>
    </lineage>
</organism>
<dbReference type="Gene3D" id="3.40.50.2300">
    <property type="match status" value="1"/>
</dbReference>
<evidence type="ECO:0000256" key="1">
    <source>
        <dbReference type="PROSITE-ProRule" id="PRU00169"/>
    </source>
</evidence>
<dbReference type="InterPro" id="IPR050706">
    <property type="entry name" value="Cyclic-di-GMP_PDE-like"/>
</dbReference>
<dbReference type="Pfam" id="PF00563">
    <property type="entry name" value="EAL"/>
    <property type="match status" value="1"/>
</dbReference>
<accession>A0ABV2TGU8</accession>
<dbReference type="PROSITE" id="PS50887">
    <property type="entry name" value="GGDEF"/>
    <property type="match status" value="1"/>
</dbReference>
<dbReference type="Pfam" id="PF00990">
    <property type="entry name" value="GGDEF"/>
    <property type="match status" value="1"/>
</dbReference>
<gene>
    <name evidence="5" type="ORF">ABXR19_03040</name>
</gene>
<dbReference type="Gene3D" id="3.30.70.270">
    <property type="match status" value="1"/>
</dbReference>
<dbReference type="Gene3D" id="3.20.20.450">
    <property type="entry name" value="EAL domain"/>
    <property type="match status" value="1"/>
</dbReference>
<evidence type="ECO:0000313" key="5">
    <source>
        <dbReference type="EMBL" id="MET7013149.1"/>
    </source>
</evidence>
<dbReference type="InterPro" id="IPR001789">
    <property type="entry name" value="Sig_transdc_resp-reg_receiver"/>
</dbReference>
<dbReference type="InterPro" id="IPR001633">
    <property type="entry name" value="EAL_dom"/>
</dbReference>
<name>A0ABV2TGU8_9RHOO</name>
<dbReference type="NCBIfam" id="TIGR00254">
    <property type="entry name" value="GGDEF"/>
    <property type="match status" value="1"/>
</dbReference>
<dbReference type="Proteomes" id="UP001549691">
    <property type="component" value="Unassembled WGS sequence"/>
</dbReference>
<dbReference type="InterPro" id="IPR000160">
    <property type="entry name" value="GGDEF_dom"/>
</dbReference>
<sequence>MTHDSSQAEPLFLFAEEAQELHELVPEALRWRCLIVDDDEGVHQSMVFAMNNLVVEGGLIEWLHAYSAREAYALLQREKDVALIVLDVVMEHEQAGLDLVKSIRTELKLIDTRIILHTGQPGFAPEITAIRDYDINDYRTKSELTRNHIFTCLASAIRTYRQIRSIEASRQQLRRIIQGGSALMSLEDDEAFARGVLEQFAAMLQVACAGLALLRQAGDVWADVRVLCATGARSAAQGLPLSSLLDADLTGACLRSLENQRAEWCAQGVALSIPARDGCVLSLYLDASALVRRQVDDSVLETFAAQFAACLDNRSLLARLHHDAFYDRLLGLPNRRCLSELLDARCAAGTQGGWVLALIDIDRFGEINEALGQTFGDALLRALGERLRAGVPAEAMLARLSADIFAVLGPQDCVLPETLLPMFATPLSVLGEESMVSVTMGLTRLVDVEASGGAAALEAGFQALRTAKSTQRGQLAWYTPEISRQTHDRVTLLTGLRTAMRAEGLFVVYQPQIALSDRRLIGLEALVRWRTESGEMIGPDRFIPVAEQSGLIREIGFFVLRRACSVLALLHGEGCQGLRMAVNVSAIQFRHPAFLAELRQIIGDSGIDPCCLELEITESIAMEDAVYVRETLDALHGMGIQLAVDDFGTGYSSLAQLKGMAVDRLKIDKAFVCDLDEAGADASIAGVVIQLGQRLGKEVIAEGVETEAQADLLKRMGCPEAQGYLFGRPMPLDDLRAWIRRSRAG</sequence>
<evidence type="ECO:0000259" key="2">
    <source>
        <dbReference type="PROSITE" id="PS50110"/>
    </source>
</evidence>
<feature type="domain" description="GGDEF" evidence="4">
    <location>
        <begin position="352"/>
        <end position="480"/>
    </location>
</feature>
<dbReference type="SMART" id="SM00267">
    <property type="entry name" value="GGDEF"/>
    <property type="match status" value="1"/>
</dbReference>
<evidence type="ECO:0000313" key="6">
    <source>
        <dbReference type="Proteomes" id="UP001549691"/>
    </source>
</evidence>
<dbReference type="InterPro" id="IPR043128">
    <property type="entry name" value="Rev_trsase/Diguanyl_cyclase"/>
</dbReference>
<feature type="domain" description="EAL" evidence="3">
    <location>
        <begin position="489"/>
        <end position="743"/>
    </location>
</feature>
<protein>
    <submittedName>
        <fullName evidence="5">EAL domain-containing protein</fullName>
    </submittedName>
</protein>
<dbReference type="SUPFAM" id="SSF52172">
    <property type="entry name" value="CheY-like"/>
    <property type="match status" value="1"/>
</dbReference>
<keyword evidence="6" id="KW-1185">Reference proteome</keyword>
<dbReference type="SMART" id="SM00448">
    <property type="entry name" value="REC"/>
    <property type="match status" value="1"/>
</dbReference>
<dbReference type="CDD" id="cd01949">
    <property type="entry name" value="GGDEF"/>
    <property type="match status" value="1"/>
</dbReference>
<dbReference type="Pfam" id="PF11849">
    <property type="entry name" value="DUF3369"/>
    <property type="match status" value="1"/>
</dbReference>
<dbReference type="EMBL" id="JBEWZI010000002">
    <property type="protein sequence ID" value="MET7013149.1"/>
    <property type="molecule type" value="Genomic_DNA"/>
</dbReference>
<dbReference type="CDD" id="cd01948">
    <property type="entry name" value="EAL"/>
    <property type="match status" value="1"/>
</dbReference>
<evidence type="ECO:0000259" key="3">
    <source>
        <dbReference type="PROSITE" id="PS50883"/>
    </source>
</evidence>